<evidence type="ECO:0000256" key="4">
    <source>
        <dbReference type="ARBA" id="ARBA00022679"/>
    </source>
</evidence>
<gene>
    <name evidence="7" type="primary">aspC_12</name>
    <name evidence="7" type="ORF">SDC9_25718</name>
</gene>
<dbReference type="SUPFAM" id="SSF53383">
    <property type="entry name" value="PLP-dependent transferases"/>
    <property type="match status" value="1"/>
</dbReference>
<protein>
    <submittedName>
        <fullName evidence="7">Aspartate aminotransferase</fullName>
        <ecNumber evidence="7">2.6.1.1</ecNumber>
    </submittedName>
</protein>
<dbReference type="Gene3D" id="3.90.1150.10">
    <property type="entry name" value="Aspartate Aminotransferase, domain 1"/>
    <property type="match status" value="1"/>
</dbReference>
<dbReference type="PANTHER" id="PTHR46383:SF2">
    <property type="entry name" value="AMINOTRANSFERASE"/>
    <property type="match status" value="1"/>
</dbReference>
<dbReference type="Pfam" id="PF00155">
    <property type="entry name" value="Aminotran_1_2"/>
    <property type="match status" value="1"/>
</dbReference>
<dbReference type="GO" id="GO:0006520">
    <property type="term" value="P:amino acid metabolic process"/>
    <property type="evidence" value="ECO:0007669"/>
    <property type="project" value="InterPro"/>
</dbReference>
<dbReference type="AlphaFoldDB" id="A0A644UM44"/>
<dbReference type="Gene3D" id="3.40.640.10">
    <property type="entry name" value="Type I PLP-dependent aspartate aminotransferase-like (Major domain)"/>
    <property type="match status" value="1"/>
</dbReference>
<dbReference type="NCBIfam" id="NF005744">
    <property type="entry name" value="PRK07568.1"/>
    <property type="match status" value="1"/>
</dbReference>
<comment type="similarity">
    <text evidence="2">Belongs to the class-I pyridoxal-phosphate-dependent aminotransferase family.</text>
</comment>
<dbReference type="InterPro" id="IPR015422">
    <property type="entry name" value="PyrdxlP-dep_Trfase_small"/>
</dbReference>
<evidence type="ECO:0000256" key="3">
    <source>
        <dbReference type="ARBA" id="ARBA00022576"/>
    </source>
</evidence>
<dbReference type="InterPro" id="IPR050596">
    <property type="entry name" value="AspAT/PAT-like"/>
</dbReference>
<keyword evidence="4 7" id="KW-0808">Transferase</keyword>
<evidence type="ECO:0000256" key="2">
    <source>
        <dbReference type="ARBA" id="ARBA00007441"/>
    </source>
</evidence>
<feature type="domain" description="Aminotransferase class I/classII large" evidence="6">
    <location>
        <begin position="33"/>
        <end position="385"/>
    </location>
</feature>
<dbReference type="GO" id="GO:0030170">
    <property type="term" value="F:pyridoxal phosphate binding"/>
    <property type="evidence" value="ECO:0007669"/>
    <property type="project" value="InterPro"/>
</dbReference>
<sequence>MLTISNKAKAMPASPIRKLVPYSEAAKKRGIKVYHLNIGQPDIASPNEALDAVKNNTLKLVEYPHSAGITSYREGLAKYYQSINIDVTPSEINITTGGSEALQIALAVTCNPDDEVIVMEPFYTNYNALSLQNDVKLVPVSTSIETGFALPDVSEFEKYITPKTKGIILCNPGNPTGSLYTKETIIKLGEIVKKHQLFLYSDEVYREFCYTDEPHFSAMHLEGLEQNVILLDSVSKRYSLCGVRIGCIVSKNKEVMNGVLKFAQARLCSPAYGQIAAEGALATPPEYFKAVRDEYMKRRDVLIEALNKMEGVFCPKPMGAFYAVAKLPVDDSDKFAQWLLEEFEYNKQTVMVAPAAGFYATPGRGTNEVRIAYVLKIEDLKAAMECLEVALKQYPGRKL</sequence>
<dbReference type="EC" id="2.6.1.1" evidence="7"/>
<proteinExistence type="inferred from homology"/>
<dbReference type="CDD" id="cd00609">
    <property type="entry name" value="AAT_like"/>
    <property type="match status" value="1"/>
</dbReference>
<dbReference type="InterPro" id="IPR004839">
    <property type="entry name" value="Aminotransferase_I/II_large"/>
</dbReference>
<accession>A0A644UM44</accession>
<dbReference type="GO" id="GO:0004069">
    <property type="term" value="F:L-aspartate:2-oxoglutarate aminotransferase activity"/>
    <property type="evidence" value="ECO:0007669"/>
    <property type="project" value="UniProtKB-EC"/>
</dbReference>
<comment type="cofactor">
    <cofactor evidence="1">
        <name>pyridoxal 5'-phosphate</name>
        <dbReference type="ChEBI" id="CHEBI:597326"/>
    </cofactor>
</comment>
<evidence type="ECO:0000313" key="7">
    <source>
        <dbReference type="EMBL" id="MPL79832.1"/>
    </source>
</evidence>
<dbReference type="InterPro" id="IPR015421">
    <property type="entry name" value="PyrdxlP-dep_Trfase_major"/>
</dbReference>
<reference evidence="7" key="1">
    <citation type="submission" date="2019-08" db="EMBL/GenBank/DDBJ databases">
        <authorList>
            <person name="Kucharzyk K."/>
            <person name="Murdoch R.W."/>
            <person name="Higgins S."/>
            <person name="Loffler F."/>
        </authorList>
    </citation>
    <scope>NUCLEOTIDE SEQUENCE</scope>
</reference>
<organism evidence="7">
    <name type="scientific">bioreactor metagenome</name>
    <dbReference type="NCBI Taxonomy" id="1076179"/>
    <lineage>
        <taxon>unclassified sequences</taxon>
        <taxon>metagenomes</taxon>
        <taxon>ecological metagenomes</taxon>
    </lineage>
</organism>
<comment type="caution">
    <text evidence="7">The sequence shown here is derived from an EMBL/GenBank/DDBJ whole genome shotgun (WGS) entry which is preliminary data.</text>
</comment>
<dbReference type="InterPro" id="IPR015424">
    <property type="entry name" value="PyrdxlP-dep_Trfase"/>
</dbReference>
<keyword evidence="3 7" id="KW-0032">Aminotransferase</keyword>
<evidence type="ECO:0000256" key="1">
    <source>
        <dbReference type="ARBA" id="ARBA00001933"/>
    </source>
</evidence>
<dbReference type="EMBL" id="VSSQ01000131">
    <property type="protein sequence ID" value="MPL79832.1"/>
    <property type="molecule type" value="Genomic_DNA"/>
</dbReference>
<keyword evidence="5" id="KW-0663">Pyridoxal phosphate</keyword>
<name>A0A644UM44_9ZZZZ</name>
<evidence type="ECO:0000259" key="6">
    <source>
        <dbReference type="Pfam" id="PF00155"/>
    </source>
</evidence>
<evidence type="ECO:0000256" key="5">
    <source>
        <dbReference type="ARBA" id="ARBA00022898"/>
    </source>
</evidence>
<dbReference type="PANTHER" id="PTHR46383">
    <property type="entry name" value="ASPARTATE AMINOTRANSFERASE"/>
    <property type="match status" value="1"/>
</dbReference>